<proteinExistence type="predicted"/>
<evidence type="ECO:0000313" key="3">
    <source>
        <dbReference type="Proteomes" id="UP000299102"/>
    </source>
</evidence>
<feature type="region of interest" description="Disordered" evidence="1">
    <location>
        <begin position="54"/>
        <end position="86"/>
    </location>
</feature>
<dbReference type="Proteomes" id="UP000299102">
    <property type="component" value="Unassembled WGS sequence"/>
</dbReference>
<gene>
    <name evidence="2" type="ORF">EVAR_37505_1</name>
</gene>
<feature type="compositionally biased region" description="Low complexity" evidence="1">
    <location>
        <begin position="126"/>
        <end position="135"/>
    </location>
</feature>
<sequence length="153" mass="16499">MVRNFSVAAYSTCRGVGAGRFGPNTAISSSFANVFIFSVVTTTIQTPQASRVIYTGGDDKKEAKGKKIINDNNDSKEGVNGSDNENVVDYFYDDCDERAEAGRSRVKSKRQWHEPSLNKKQKSNSKPKSNPPTSSGTAPNPNSMAKALAGKTT</sequence>
<accession>A0A4C1XDR3</accession>
<name>A0A4C1XDR3_EUMVA</name>
<dbReference type="AlphaFoldDB" id="A0A4C1XDR3"/>
<evidence type="ECO:0000313" key="2">
    <source>
        <dbReference type="EMBL" id="GBP60469.1"/>
    </source>
</evidence>
<reference evidence="2 3" key="1">
    <citation type="journal article" date="2019" name="Commun. Biol.">
        <title>The bagworm genome reveals a unique fibroin gene that provides high tensile strength.</title>
        <authorList>
            <person name="Kono N."/>
            <person name="Nakamura H."/>
            <person name="Ohtoshi R."/>
            <person name="Tomita M."/>
            <person name="Numata K."/>
            <person name="Arakawa K."/>
        </authorList>
    </citation>
    <scope>NUCLEOTIDE SEQUENCE [LARGE SCALE GENOMIC DNA]</scope>
</reference>
<comment type="caution">
    <text evidence="2">The sequence shown here is derived from an EMBL/GenBank/DDBJ whole genome shotgun (WGS) entry which is preliminary data.</text>
</comment>
<keyword evidence="3" id="KW-1185">Reference proteome</keyword>
<protein>
    <submittedName>
        <fullName evidence="2">Uncharacterized protein</fullName>
    </submittedName>
</protein>
<organism evidence="2 3">
    <name type="scientific">Eumeta variegata</name>
    <name type="common">Bagworm moth</name>
    <name type="synonym">Eumeta japonica</name>
    <dbReference type="NCBI Taxonomy" id="151549"/>
    <lineage>
        <taxon>Eukaryota</taxon>
        <taxon>Metazoa</taxon>
        <taxon>Ecdysozoa</taxon>
        <taxon>Arthropoda</taxon>
        <taxon>Hexapoda</taxon>
        <taxon>Insecta</taxon>
        <taxon>Pterygota</taxon>
        <taxon>Neoptera</taxon>
        <taxon>Endopterygota</taxon>
        <taxon>Lepidoptera</taxon>
        <taxon>Glossata</taxon>
        <taxon>Ditrysia</taxon>
        <taxon>Tineoidea</taxon>
        <taxon>Psychidae</taxon>
        <taxon>Oiketicinae</taxon>
        <taxon>Eumeta</taxon>
    </lineage>
</organism>
<feature type="region of interest" description="Disordered" evidence="1">
    <location>
        <begin position="101"/>
        <end position="153"/>
    </location>
</feature>
<dbReference type="EMBL" id="BGZK01000788">
    <property type="protein sequence ID" value="GBP60469.1"/>
    <property type="molecule type" value="Genomic_DNA"/>
</dbReference>
<evidence type="ECO:0000256" key="1">
    <source>
        <dbReference type="SAM" id="MobiDB-lite"/>
    </source>
</evidence>